<dbReference type="EMBL" id="JAQQWM010000005">
    <property type="protein sequence ID" value="KAK8063518.1"/>
    <property type="molecule type" value="Genomic_DNA"/>
</dbReference>
<keyword evidence="3" id="KW-1185">Reference proteome</keyword>
<proteinExistence type="predicted"/>
<dbReference type="Proteomes" id="UP001446871">
    <property type="component" value="Unassembled WGS sequence"/>
</dbReference>
<comment type="caution">
    <text evidence="2">The sequence shown here is derived from an EMBL/GenBank/DDBJ whole genome shotgun (WGS) entry which is preliminary data.</text>
</comment>
<dbReference type="PANTHER" id="PTHR35605">
    <property type="entry name" value="ECP2 EFFECTOR PROTEIN DOMAIN-CONTAINING PROTEIN-RELATED"/>
    <property type="match status" value="1"/>
</dbReference>
<evidence type="ECO:0000313" key="2">
    <source>
        <dbReference type="EMBL" id="KAK8063518.1"/>
    </source>
</evidence>
<sequence length="181" mass="20363">MRFSPFIALLVALATPATCLPEYNSSPVLPTSAPALKTNTDSEQQHIKQTAVKELQSRGHGYFDVRDCRITPRANEKRILEGMKYLRTVPKDKPTYQEGCGRVSCSYMAAIWLCGNIQSRTRQTLPSWDLVAQAAGSVHHTCYKEDNSKDYIWGISGEAYPRGSYGKDWYVKVGKDEQIHC</sequence>
<evidence type="ECO:0008006" key="4">
    <source>
        <dbReference type="Google" id="ProtNLM"/>
    </source>
</evidence>
<evidence type="ECO:0000256" key="1">
    <source>
        <dbReference type="SAM" id="SignalP"/>
    </source>
</evidence>
<organism evidence="2 3">
    <name type="scientific">Apiospora saccharicola</name>
    <dbReference type="NCBI Taxonomy" id="335842"/>
    <lineage>
        <taxon>Eukaryota</taxon>
        <taxon>Fungi</taxon>
        <taxon>Dikarya</taxon>
        <taxon>Ascomycota</taxon>
        <taxon>Pezizomycotina</taxon>
        <taxon>Sordariomycetes</taxon>
        <taxon>Xylariomycetidae</taxon>
        <taxon>Amphisphaeriales</taxon>
        <taxon>Apiosporaceae</taxon>
        <taxon>Apiospora</taxon>
    </lineage>
</organism>
<feature type="signal peptide" evidence="1">
    <location>
        <begin position="1"/>
        <end position="19"/>
    </location>
</feature>
<name>A0ABR1UX55_9PEZI</name>
<keyword evidence="1" id="KW-0732">Signal</keyword>
<reference evidence="2 3" key="1">
    <citation type="submission" date="2023-01" db="EMBL/GenBank/DDBJ databases">
        <title>Analysis of 21 Apiospora genomes using comparative genomics revels a genus with tremendous synthesis potential of carbohydrate active enzymes and secondary metabolites.</title>
        <authorList>
            <person name="Sorensen T."/>
        </authorList>
    </citation>
    <scope>NUCLEOTIDE SEQUENCE [LARGE SCALE GENOMIC DNA]</scope>
    <source>
        <strain evidence="2 3">CBS 83171</strain>
    </source>
</reference>
<protein>
    <recommendedName>
        <fullName evidence="4">Ecp2 effector protein domain-containing protein</fullName>
    </recommendedName>
</protein>
<dbReference type="PANTHER" id="PTHR35605:SF1">
    <property type="entry name" value="ECP2 EFFECTOR PROTEIN DOMAIN-CONTAINING PROTEIN-RELATED"/>
    <property type="match status" value="1"/>
</dbReference>
<accession>A0ABR1UX55</accession>
<feature type="chain" id="PRO_5045515726" description="Ecp2 effector protein domain-containing protein" evidence="1">
    <location>
        <begin position="20"/>
        <end position="181"/>
    </location>
</feature>
<evidence type="ECO:0000313" key="3">
    <source>
        <dbReference type="Proteomes" id="UP001446871"/>
    </source>
</evidence>
<gene>
    <name evidence="2" type="ORF">PG996_008170</name>
</gene>